<sequence>MEHSKNYSKVKLWYSMKMWNETRVRNAVKMDWITKEEFTEITGKDYE</sequence>
<reference evidence="1" key="1">
    <citation type="journal article" date="2021" name="Proc. Natl. Acad. Sci. U.S.A.">
        <title>A Catalog of Tens of Thousands of Viruses from Human Metagenomes Reveals Hidden Associations with Chronic Diseases.</title>
        <authorList>
            <person name="Tisza M.J."/>
            <person name="Buck C.B."/>
        </authorList>
    </citation>
    <scope>NUCLEOTIDE SEQUENCE</scope>
    <source>
        <strain evidence="1">Ct57T16</strain>
    </source>
</reference>
<dbReference type="EMBL" id="BK015246">
    <property type="protein sequence ID" value="DAD97695.1"/>
    <property type="molecule type" value="Genomic_DNA"/>
</dbReference>
<organism evidence="1">
    <name type="scientific">Siphoviridae sp. ct57T16</name>
    <dbReference type="NCBI Taxonomy" id="2825333"/>
    <lineage>
        <taxon>Viruses</taxon>
        <taxon>Duplodnaviria</taxon>
        <taxon>Heunggongvirae</taxon>
        <taxon>Uroviricota</taxon>
        <taxon>Caudoviricetes</taxon>
    </lineage>
</organism>
<accession>A0A8S5NTK9</accession>
<dbReference type="InterPro" id="IPR010022">
    <property type="entry name" value="XkdX"/>
</dbReference>
<protein>
    <recommendedName>
        <fullName evidence="2">XkdX family protein</fullName>
    </recommendedName>
</protein>
<evidence type="ECO:0008006" key="2">
    <source>
        <dbReference type="Google" id="ProtNLM"/>
    </source>
</evidence>
<name>A0A8S5NTK9_9CAUD</name>
<dbReference type="Pfam" id="PF09693">
    <property type="entry name" value="Phage_XkdX"/>
    <property type="match status" value="1"/>
</dbReference>
<proteinExistence type="predicted"/>
<evidence type="ECO:0000313" key="1">
    <source>
        <dbReference type="EMBL" id="DAD97695.1"/>
    </source>
</evidence>